<dbReference type="OrthoDB" id="7343674at2"/>
<dbReference type="EMBL" id="MZXW01000004">
    <property type="protein sequence ID" value="RXT54193.1"/>
    <property type="molecule type" value="Genomic_DNA"/>
</dbReference>
<dbReference type="Pfam" id="PF13557">
    <property type="entry name" value="Phenol_MetA_deg"/>
    <property type="match status" value="1"/>
</dbReference>
<feature type="signal peptide" evidence="1">
    <location>
        <begin position="1"/>
        <end position="24"/>
    </location>
</feature>
<reference evidence="2 3" key="1">
    <citation type="submission" date="2017-03" db="EMBL/GenBank/DDBJ databases">
        <authorList>
            <person name="Safronova V.I."/>
            <person name="Sazanova A.L."/>
            <person name="Chirak E.R."/>
        </authorList>
    </citation>
    <scope>NUCLEOTIDE SEQUENCE [LARGE SCALE GENOMIC DNA]</scope>
    <source>
        <strain evidence="2 3">Opo-243</strain>
    </source>
</reference>
<gene>
    <name evidence="2" type="ORF">B5V03_01715</name>
</gene>
<keyword evidence="3" id="KW-1185">Reference proteome</keyword>
<dbReference type="AlphaFoldDB" id="A0A4Q1VRV3"/>
<protein>
    <recommendedName>
        <fullName evidence="4">Transporter</fullName>
    </recommendedName>
</protein>
<dbReference type="RefSeq" id="WP_129267534.1">
    <property type="nucleotide sequence ID" value="NZ_MZXW01000004.1"/>
</dbReference>
<feature type="chain" id="PRO_5020248309" description="Transporter" evidence="1">
    <location>
        <begin position="25"/>
        <end position="333"/>
    </location>
</feature>
<evidence type="ECO:0000256" key="1">
    <source>
        <dbReference type="SAM" id="SignalP"/>
    </source>
</evidence>
<accession>A0A4Q1VRV3</accession>
<evidence type="ECO:0000313" key="2">
    <source>
        <dbReference type="EMBL" id="RXT54193.1"/>
    </source>
</evidence>
<organism evidence="2 3">
    <name type="scientific">Bradyrhizobium betae</name>
    <dbReference type="NCBI Taxonomy" id="244734"/>
    <lineage>
        <taxon>Bacteria</taxon>
        <taxon>Pseudomonadati</taxon>
        <taxon>Pseudomonadota</taxon>
        <taxon>Alphaproteobacteria</taxon>
        <taxon>Hyphomicrobiales</taxon>
        <taxon>Nitrobacteraceae</taxon>
        <taxon>Bradyrhizobium</taxon>
    </lineage>
</organism>
<comment type="caution">
    <text evidence="2">The sequence shown here is derived from an EMBL/GenBank/DDBJ whole genome shotgun (WGS) entry which is preliminary data.</text>
</comment>
<dbReference type="InterPro" id="IPR025737">
    <property type="entry name" value="FApF"/>
</dbReference>
<evidence type="ECO:0008006" key="4">
    <source>
        <dbReference type="Google" id="ProtNLM"/>
    </source>
</evidence>
<sequence>MTINGRIAAAALVAVSAGATSANAFEFGSSGFAQKPGITLGGGTAGAPPPGLYSFNQVFTYQSNLVGPGAPNVGGAATPARSAVEASGLLWVPGWTLFGATYNAVIVQPWIMADVGSPINVQLAGMHNTFIVPAELSWKLGDSGFFVKTGLGIHVPNGSISGPAGLNSVGNPWWTFQPELVVSYLKDGWNLTANLFQEINTANSITGYRSGDVFHAEFTAAKTIGNWTFGPVAYYAGQVTDDKSSAFYGNAINVNRYNNWAGGGLVGYNFGPAALTVWATHEFSSTASGGTAGPPGIDTAAITKGYSVFANLSFRLWGPDAPPPPTKRPTFTK</sequence>
<dbReference type="Proteomes" id="UP000290819">
    <property type="component" value="Unassembled WGS sequence"/>
</dbReference>
<name>A0A4Q1VRV3_9BRAD</name>
<keyword evidence="1" id="KW-0732">Signal</keyword>
<proteinExistence type="predicted"/>
<evidence type="ECO:0000313" key="3">
    <source>
        <dbReference type="Proteomes" id="UP000290819"/>
    </source>
</evidence>